<sequence>MEIATEKVWNNDLNVNSLRDLTMEDFNKGNKDGGTYAILKNENLKITEEDVRVLLEFSYPKIYFFDRVQEILDKNME</sequence>
<comment type="caution">
    <text evidence="1">The sequence shown here is derived from an EMBL/GenBank/DDBJ whole genome shotgun (WGS) entry which is preliminary data.</text>
</comment>
<evidence type="ECO:0000313" key="2">
    <source>
        <dbReference type="Proteomes" id="UP001358586"/>
    </source>
</evidence>
<dbReference type="Proteomes" id="UP001358586">
    <property type="component" value="Chromosome 9"/>
</dbReference>
<proteinExistence type="predicted"/>
<protein>
    <submittedName>
        <fullName evidence="1">Uncharacterized protein</fullName>
    </submittedName>
</protein>
<organism evidence="1 2">
    <name type="scientific">Gossypium arboreum</name>
    <name type="common">Tree cotton</name>
    <name type="synonym">Gossypium nanking</name>
    <dbReference type="NCBI Taxonomy" id="29729"/>
    <lineage>
        <taxon>Eukaryota</taxon>
        <taxon>Viridiplantae</taxon>
        <taxon>Streptophyta</taxon>
        <taxon>Embryophyta</taxon>
        <taxon>Tracheophyta</taxon>
        <taxon>Spermatophyta</taxon>
        <taxon>Magnoliopsida</taxon>
        <taxon>eudicotyledons</taxon>
        <taxon>Gunneridae</taxon>
        <taxon>Pentapetalae</taxon>
        <taxon>rosids</taxon>
        <taxon>malvids</taxon>
        <taxon>Malvales</taxon>
        <taxon>Malvaceae</taxon>
        <taxon>Malvoideae</taxon>
        <taxon>Gossypium</taxon>
    </lineage>
</organism>
<name>A0ABR0NN37_GOSAR</name>
<dbReference type="EMBL" id="JARKNE010000009">
    <property type="protein sequence ID" value="KAK5802741.1"/>
    <property type="molecule type" value="Genomic_DNA"/>
</dbReference>
<keyword evidence="2" id="KW-1185">Reference proteome</keyword>
<accession>A0ABR0NN37</accession>
<reference evidence="1 2" key="1">
    <citation type="submission" date="2023-03" db="EMBL/GenBank/DDBJ databases">
        <title>WGS of Gossypium arboreum.</title>
        <authorList>
            <person name="Yu D."/>
        </authorList>
    </citation>
    <scope>NUCLEOTIDE SEQUENCE [LARGE SCALE GENOMIC DNA]</scope>
    <source>
        <tissue evidence="1">Leaf</tissue>
    </source>
</reference>
<evidence type="ECO:0000313" key="1">
    <source>
        <dbReference type="EMBL" id="KAK5802741.1"/>
    </source>
</evidence>
<gene>
    <name evidence="1" type="ORF">PVK06_030359</name>
</gene>